<dbReference type="PANTHER" id="PTHR30267">
    <property type="entry name" value="PROTEIN KINASE PRKA"/>
    <property type="match status" value="1"/>
</dbReference>
<keyword evidence="2" id="KW-0418">Kinase</keyword>
<dbReference type="Pfam" id="PF06798">
    <property type="entry name" value="PrkA"/>
    <property type="match status" value="1"/>
</dbReference>
<dbReference type="GO" id="GO:0004672">
    <property type="term" value="F:protein kinase activity"/>
    <property type="evidence" value="ECO:0007669"/>
    <property type="project" value="InterPro"/>
</dbReference>
<dbReference type="PANTHER" id="PTHR30267:SF2">
    <property type="entry name" value="PROTEIN PRKA"/>
    <property type="match status" value="1"/>
</dbReference>
<dbReference type="PIRSF" id="PIRSF000549">
    <property type="entry name" value="Ser_prot_kin"/>
    <property type="match status" value="1"/>
</dbReference>
<dbReference type="Proteomes" id="UP000178425">
    <property type="component" value="Unassembled WGS sequence"/>
</dbReference>
<dbReference type="EMBL" id="MFHI01000035">
    <property type="protein sequence ID" value="OGF77753.1"/>
    <property type="molecule type" value="Genomic_DNA"/>
</dbReference>
<evidence type="ECO:0000313" key="2">
    <source>
        <dbReference type="EMBL" id="OGF77753.1"/>
    </source>
</evidence>
<evidence type="ECO:0000259" key="1">
    <source>
        <dbReference type="SMART" id="SM00763"/>
    </source>
</evidence>
<protein>
    <submittedName>
        <fullName evidence="2">Serine protein kinase</fullName>
    </submittedName>
</protein>
<reference evidence="2 3" key="1">
    <citation type="journal article" date="2016" name="Nat. Commun.">
        <title>Thousands of microbial genomes shed light on interconnected biogeochemical processes in an aquifer system.</title>
        <authorList>
            <person name="Anantharaman K."/>
            <person name="Brown C.T."/>
            <person name="Hug L.A."/>
            <person name="Sharon I."/>
            <person name="Castelle C.J."/>
            <person name="Probst A.J."/>
            <person name="Thomas B.C."/>
            <person name="Singh A."/>
            <person name="Wilkins M.J."/>
            <person name="Karaoz U."/>
            <person name="Brodie E.L."/>
            <person name="Williams K.H."/>
            <person name="Hubbard S.S."/>
            <person name="Banfield J.F."/>
        </authorList>
    </citation>
    <scope>NUCLEOTIDE SEQUENCE [LARGE SCALE GENOMIC DNA]</scope>
</reference>
<feature type="domain" description="PrkA AAA" evidence="1">
    <location>
        <begin position="29"/>
        <end position="397"/>
    </location>
</feature>
<dbReference type="InterPro" id="IPR010650">
    <property type="entry name" value="PrkA_C"/>
</dbReference>
<evidence type="ECO:0000313" key="3">
    <source>
        <dbReference type="Proteomes" id="UP000178425"/>
    </source>
</evidence>
<dbReference type="SMART" id="SM00763">
    <property type="entry name" value="AAA_PrkA"/>
    <property type="match status" value="1"/>
</dbReference>
<organism evidence="2 3">
    <name type="scientific">Candidatus Giovannonibacteria bacterium RIFCSPHIGHO2_02_43_13</name>
    <dbReference type="NCBI Taxonomy" id="1798330"/>
    <lineage>
        <taxon>Bacteria</taxon>
        <taxon>Candidatus Giovannoniibacteriota</taxon>
    </lineage>
</organism>
<name>A0A1F5WPZ4_9BACT</name>
<dbReference type="InterPro" id="IPR027417">
    <property type="entry name" value="P-loop_NTPase"/>
</dbReference>
<dbReference type="InterPro" id="IPR016230">
    <property type="entry name" value="PrkA/YeaG"/>
</dbReference>
<dbReference type="AlphaFoldDB" id="A0A1F5WPZ4"/>
<accession>A0A1F5WPZ4</accession>
<dbReference type="Pfam" id="PF08298">
    <property type="entry name" value="AAA_PrkA"/>
    <property type="match status" value="1"/>
</dbReference>
<dbReference type="SUPFAM" id="SSF52540">
    <property type="entry name" value="P-loop containing nucleoside triphosphate hydrolases"/>
    <property type="match status" value="1"/>
</dbReference>
<comment type="caution">
    <text evidence="2">The sequence shown here is derived from an EMBL/GenBank/DDBJ whole genome shotgun (WGS) entry which is preliminary data.</text>
</comment>
<sequence>MAKNLNKAAWDALIKKDRADRPAAKWGMKPFLDYLDVVKEDSSVAKLAHARIYDNILKPGVRHITENADSHTQKLYKPDDNMYVYDFFAEEFFGIEKTVSQIVRYFHGAAMKGEESRQVLYLMGPVGSGKSSLAERLHRGLEDSDPIYALAGCPMFEEPLHLVPRHLRKQFEEALGVKIEGDLCPVCRNHLKKGWEDKGEGINVKPGEYEQFPVVMVEFSKRARVGIGVVPPVDPNNQDTSVLIGSEDISKLDMYSEGDPRVLELNGMLNVGNRGIVEFIEVFKNEIEYLHCMITATQEKSIPAPGRHGNVYVDEAIIAHSNEAEWNKFKADHTNEAILDRIVVVKVPYNLRLSEEVKIYQKIIRYSDFRAHIAPHTLEIASTFGILSRLETSGKCDLMTKLKIYNGEEVIEKGKTKKVDVQELKEATKREGMSGISTRFIMKALDNALSDNKKGNCINPISVREAMINMVKEADLSDDTRKQYLEFLQDTLHKEYLELLEKEITKAFVFSYQEQAEGLFQNYLDHAEAYVNKTKVKDRNTKEELVPDEKFLKSIEEQVAIIGSAADGFRQEVISYLWAANRRGQKIDFRSYEPLKEAIEKKLMTSVRDLTRVITKARMRDEEQSEKYDAMVKNLLENGYCKSCVDVVLKYAANNLWKD</sequence>
<dbReference type="InterPro" id="IPR013153">
    <property type="entry name" value="Prk_AAA"/>
</dbReference>
<keyword evidence="2" id="KW-0808">Transferase</keyword>
<gene>
    <name evidence="2" type="ORF">A2W54_03205</name>
</gene>
<proteinExistence type="predicted"/>